<feature type="coiled-coil region" evidence="1">
    <location>
        <begin position="217"/>
        <end position="244"/>
    </location>
</feature>
<reference evidence="3 4" key="2">
    <citation type="journal article" date="2012" name="Proc. Natl. Acad. Sci. U.S.A.">
        <title>Antigenic diversity is generated by distinct evolutionary mechanisms in African trypanosome species.</title>
        <authorList>
            <person name="Jackson A.P."/>
            <person name="Berry A."/>
            <person name="Aslett M."/>
            <person name="Allison H.C."/>
            <person name="Burton P."/>
            <person name="Vavrova-Anderson J."/>
            <person name="Brown R."/>
            <person name="Browne H."/>
            <person name="Corton N."/>
            <person name="Hauser H."/>
            <person name="Gamble J."/>
            <person name="Gilderthorp R."/>
            <person name="Marcello L."/>
            <person name="McQuillan J."/>
            <person name="Otto T.D."/>
            <person name="Quail M.A."/>
            <person name="Sanders M.J."/>
            <person name="van Tonder A."/>
            <person name="Ginger M.L."/>
            <person name="Field M.C."/>
            <person name="Barry J.D."/>
            <person name="Hertz-Fowler C."/>
            <person name="Berriman M."/>
        </authorList>
    </citation>
    <scope>NUCLEOTIDE SEQUENCE [LARGE SCALE GENOMIC DNA]</scope>
    <source>
        <strain evidence="3 4">IL3000</strain>
    </source>
</reference>
<protein>
    <submittedName>
        <fullName evidence="3">WGS project CAEQ00000000 data, annotated contig 68</fullName>
    </submittedName>
</protein>
<evidence type="ECO:0000313" key="4">
    <source>
        <dbReference type="Proteomes" id="UP000000702"/>
    </source>
</evidence>
<dbReference type="VEuPathDB" id="TriTrypDB:TcIL3000_0_01910"/>
<evidence type="ECO:0000256" key="1">
    <source>
        <dbReference type="SAM" id="Coils"/>
    </source>
</evidence>
<dbReference type="AlphaFoldDB" id="F9WHQ5"/>
<keyword evidence="4" id="KW-1185">Reference proteome</keyword>
<dbReference type="OMA" id="WSITIER"/>
<reference evidence="4" key="1">
    <citation type="submission" date="2011-07" db="EMBL/GenBank/DDBJ databases">
        <title>Divergent evolution of antigenic variation in African trypanosomes.</title>
        <authorList>
            <person name="Jackson A.P."/>
            <person name="Berry A."/>
            <person name="Allison H.C."/>
            <person name="Burton P."/>
            <person name="Anderson J."/>
            <person name="Aslett M."/>
            <person name="Brown R."/>
            <person name="Corton N."/>
            <person name="Harris D."/>
            <person name="Hauser H."/>
            <person name="Gamble J."/>
            <person name="Gilderthorp R."/>
            <person name="McQuillan J."/>
            <person name="Quail M.A."/>
            <person name="Sanders M."/>
            <person name="Van Tonder A."/>
            <person name="Ginger M.L."/>
            <person name="Donelson J.E."/>
            <person name="Field M.C."/>
            <person name="Barry J.D."/>
            <person name="Berriman M."/>
            <person name="Hertz-Fowler C."/>
        </authorList>
    </citation>
    <scope>NUCLEOTIDE SEQUENCE [LARGE SCALE GENOMIC DNA]</scope>
    <source>
        <strain evidence="4">IL3000</strain>
    </source>
</reference>
<organism evidence="3 4">
    <name type="scientific">Trypanosoma congolense (strain IL3000)</name>
    <dbReference type="NCBI Taxonomy" id="1068625"/>
    <lineage>
        <taxon>Eukaryota</taxon>
        <taxon>Discoba</taxon>
        <taxon>Euglenozoa</taxon>
        <taxon>Kinetoplastea</taxon>
        <taxon>Metakinetoplastina</taxon>
        <taxon>Trypanosomatida</taxon>
        <taxon>Trypanosomatidae</taxon>
        <taxon>Trypanosoma</taxon>
        <taxon>Nannomonas</taxon>
    </lineage>
</organism>
<feature type="region of interest" description="Disordered" evidence="2">
    <location>
        <begin position="285"/>
        <end position="317"/>
    </location>
</feature>
<sequence>MAAEENKPSQRIRVHDTALYTQLMNAADWSHIIESEGREQRNSLAKREAEIALLRQQEREKANEVKHRLELLMMTRSRRKKEEKQERKHVKEFRERMRTLRQQHNELASKCAAVCRSDVVRAQRALQRLGWQREELVLRPIQEAINEAISDDASSRFRAALRLKMIESYVEECNRANISASRGVFRDVFDPVLYNPFLQREMCTIRYPRPPQPRTVVDIHRSEAEEIEKKYEQLALDYRKLQAESLTGALSKPSLAAGPLHTLTQRATPSDEVVDFPVGQLSYFPRRRATSSSNPPELRSLKDPRGSTESGDTEMEPNRMRILPPLTRGPERSAAGACAVLGSEPSGGEVMPFLGARETENDRLVQWMRQRRRSVQTRFGDLPVTAWEHFPQTSLGWNTAPDGSTKAFSKRRVDFANYRQYSQVELAYYSGPGPCAAASCEGCCADN</sequence>
<dbReference type="Proteomes" id="UP000000702">
    <property type="component" value="Unassembled WGS sequence"/>
</dbReference>
<evidence type="ECO:0000256" key="2">
    <source>
        <dbReference type="SAM" id="MobiDB-lite"/>
    </source>
</evidence>
<accession>F9WHQ5</accession>
<name>F9WHQ5_TRYCI</name>
<comment type="caution">
    <text evidence="3">The sequence shown here is derived from an EMBL/GenBank/DDBJ whole genome shotgun (WGS) entry which is preliminary data.</text>
</comment>
<feature type="coiled-coil region" evidence="1">
    <location>
        <begin position="44"/>
        <end position="110"/>
    </location>
</feature>
<dbReference type="EMBL" id="CAEQ01002475">
    <property type="protein sequence ID" value="CCD16849.1"/>
    <property type="molecule type" value="Genomic_DNA"/>
</dbReference>
<gene>
    <name evidence="3" type="ORF">TCIL3000_0_01910</name>
</gene>
<keyword evidence="1" id="KW-0175">Coiled coil</keyword>
<evidence type="ECO:0000313" key="3">
    <source>
        <dbReference type="EMBL" id="CCD16849.1"/>
    </source>
</evidence>
<proteinExistence type="predicted"/>